<dbReference type="RefSeq" id="XP_006677137.1">
    <property type="nucleotide sequence ID" value="XM_006677074.1"/>
</dbReference>
<evidence type="ECO:0000256" key="3">
    <source>
        <dbReference type="ARBA" id="ARBA00022801"/>
    </source>
</evidence>
<evidence type="ECO:0000256" key="5">
    <source>
        <dbReference type="ARBA" id="ARBA00023136"/>
    </source>
</evidence>
<comment type="pathway">
    <text evidence="6">Protein modification; protein glycosylation.</text>
</comment>
<comment type="caution">
    <text evidence="6">Lacks conserved residue(s) required for the propagation of feature annotation.</text>
</comment>
<dbReference type="Gene3D" id="1.20.144.10">
    <property type="entry name" value="Phosphatidic acid phosphatase type 2/haloperoxidase"/>
    <property type="match status" value="1"/>
</dbReference>
<dbReference type="HOGENOM" id="CLU_074922_1_2_1"/>
<dbReference type="OMA" id="LTVYQHE"/>
<dbReference type="GO" id="GO:0005789">
    <property type="term" value="C:endoplasmic reticulum membrane"/>
    <property type="evidence" value="ECO:0000318"/>
    <property type="project" value="GO_Central"/>
</dbReference>
<feature type="domain" description="Phosphatidic acid phosphatase type 2/haloperoxidase" evidence="7">
    <location>
        <begin position="70"/>
        <end position="181"/>
    </location>
</feature>
<dbReference type="AlphaFoldDB" id="F4NYT8"/>
<comment type="subcellular location">
    <subcellularLocation>
        <location evidence="6">Endoplasmic reticulum membrane</location>
        <topology evidence="6">Multi-pass membrane protein</topology>
    </subcellularLocation>
    <subcellularLocation>
        <location evidence="1">Membrane</location>
        <topology evidence="1">Multi-pass membrane protein</topology>
    </subcellularLocation>
</comment>
<feature type="transmembrane region" description="Helical" evidence="6">
    <location>
        <begin position="43"/>
        <end position="64"/>
    </location>
</feature>
<dbReference type="EC" id="3.6.1.43" evidence="6"/>
<proteinExistence type="inferred from homology"/>
<evidence type="ECO:0000256" key="2">
    <source>
        <dbReference type="ARBA" id="ARBA00022692"/>
    </source>
</evidence>
<organism evidence="8 9">
    <name type="scientific">Batrachochytrium dendrobatidis (strain JAM81 / FGSC 10211)</name>
    <name type="common">Frog chytrid fungus</name>
    <dbReference type="NCBI Taxonomy" id="684364"/>
    <lineage>
        <taxon>Eukaryota</taxon>
        <taxon>Fungi</taxon>
        <taxon>Fungi incertae sedis</taxon>
        <taxon>Chytridiomycota</taxon>
        <taxon>Chytridiomycota incertae sedis</taxon>
        <taxon>Chytridiomycetes</taxon>
        <taxon>Rhizophydiales</taxon>
        <taxon>Rhizophydiales incertae sedis</taxon>
        <taxon>Batrachochytrium</taxon>
    </lineage>
</organism>
<dbReference type="SMART" id="SM00014">
    <property type="entry name" value="acidPPc"/>
    <property type="match status" value="1"/>
</dbReference>
<keyword evidence="9" id="KW-1185">Reference proteome</keyword>
<evidence type="ECO:0000313" key="9">
    <source>
        <dbReference type="Proteomes" id="UP000007241"/>
    </source>
</evidence>
<dbReference type="InterPro" id="IPR000326">
    <property type="entry name" value="PAP2/HPO"/>
</dbReference>
<protein>
    <recommendedName>
        <fullName evidence="6">Dolichyldiphosphatase</fullName>
        <ecNumber evidence="6">3.6.1.43</ecNumber>
    </recommendedName>
</protein>
<gene>
    <name evidence="8" type="ORF">BATDEDRAFT_10052</name>
</gene>
<dbReference type="Proteomes" id="UP000007241">
    <property type="component" value="Unassembled WGS sequence"/>
</dbReference>
<dbReference type="SUPFAM" id="SSF48317">
    <property type="entry name" value="Acid phosphatase/Vanadium-dependent haloperoxidase"/>
    <property type="match status" value="1"/>
</dbReference>
<dbReference type="InterPro" id="IPR036938">
    <property type="entry name" value="PAP2/HPO_sf"/>
</dbReference>
<dbReference type="FunFam" id="1.20.144.10:FF:000033">
    <property type="entry name" value="Dolichylpyrophosphate phosphatase"/>
    <property type="match status" value="1"/>
</dbReference>
<dbReference type="PANTHER" id="PTHR11247:SF1">
    <property type="entry name" value="DOLICHYLDIPHOSPHATASE 1"/>
    <property type="match status" value="1"/>
</dbReference>
<keyword evidence="5 6" id="KW-0472">Membrane</keyword>
<sequence length="236" mass="26605">MNNLFQPTALDSCTSPSSQTLALLKSASLTHAQYDPADPLGKLMAYATLTPIALLVAYTTQCLFSRDLASGFMLLGQLVNEGVNYILKNSIRQDRPTDRLGKGYGMPSSHAQFIWYFAVYSSIYTLRNGLDKEHALIQRLYWQCDLHAFNTMMTRLRLEYHSLEQVCVGSAVGALMGVVWYVLVQQVLFPLAEYFQVVDGWIGQMFLLRDTRSVGGLMAAQRSWSRDESKSKNKHE</sequence>
<dbReference type="GeneID" id="18236413"/>
<accession>F4NYT8</accession>
<dbReference type="STRING" id="684364.F4NYT8"/>
<dbReference type="GO" id="GO:0047874">
    <property type="term" value="F:dolichyldiphosphatase activity"/>
    <property type="evidence" value="ECO:0000318"/>
    <property type="project" value="GO_Central"/>
</dbReference>
<dbReference type="OrthoDB" id="302705at2759"/>
<dbReference type="CDD" id="cd03382">
    <property type="entry name" value="PAP2_dolichyldiphosphatase"/>
    <property type="match status" value="1"/>
</dbReference>
<keyword evidence="6" id="KW-0256">Endoplasmic reticulum</keyword>
<keyword evidence="4 6" id="KW-1133">Transmembrane helix</keyword>
<dbReference type="UniPathway" id="UPA00378"/>
<comment type="similarity">
    <text evidence="6">Belongs to the dolichyldiphosphatase family.</text>
</comment>
<evidence type="ECO:0000256" key="4">
    <source>
        <dbReference type="ARBA" id="ARBA00022989"/>
    </source>
</evidence>
<dbReference type="EMBL" id="GL882881">
    <property type="protein sequence ID" value="EGF81765.1"/>
    <property type="molecule type" value="Genomic_DNA"/>
</dbReference>
<keyword evidence="2 6" id="KW-0812">Transmembrane</keyword>
<dbReference type="PANTHER" id="PTHR11247">
    <property type="entry name" value="PALMITOYL-PROTEIN THIOESTERASE/DOLICHYLDIPHOSPHATASE 1"/>
    <property type="match status" value="1"/>
</dbReference>
<keyword evidence="3 6" id="KW-0378">Hydrolase</keyword>
<feature type="transmembrane region" description="Helical" evidence="6">
    <location>
        <begin position="162"/>
        <end position="183"/>
    </location>
</feature>
<evidence type="ECO:0000259" key="7">
    <source>
        <dbReference type="SMART" id="SM00014"/>
    </source>
</evidence>
<name>F4NYT8_BATDJ</name>
<reference evidence="8 9" key="1">
    <citation type="submission" date="2009-12" db="EMBL/GenBank/DDBJ databases">
        <title>The draft genome of Batrachochytrium dendrobatidis.</title>
        <authorList>
            <consortium name="US DOE Joint Genome Institute (JGI-PGF)"/>
            <person name="Kuo A."/>
            <person name="Salamov A."/>
            <person name="Schmutz J."/>
            <person name="Lucas S."/>
            <person name="Pitluck S."/>
            <person name="Rosenblum E."/>
            <person name="Stajich J."/>
            <person name="Eisen M."/>
            <person name="Grigoriev I.V."/>
        </authorList>
    </citation>
    <scope>NUCLEOTIDE SEQUENCE [LARGE SCALE GENOMIC DNA]</scope>
    <source>
        <strain evidence="9">JAM81 / FGSC 10211</strain>
    </source>
</reference>
<comment type="catalytic activity">
    <reaction evidence="6">
        <text>a di-trans,poly-cis-dolichyl diphosphate + H2O = a di-trans,poly-cis-dolichyl phosphate + phosphate + H(+)</text>
        <dbReference type="Rhea" id="RHEA:14385"/>
        <dbReference type="Rhea" id="RHEA-COMP:19498"/>
        <dbReference type="Rhea" id="RHEA-COMP:19506"/>
        <dbReference type="ChEBI" id="CHEBI:15377"/>
        <dbReference type="ChEBI" id="CHEBI:15378"/>
        <dbReference type="ChEBI" id="CHEBI:43474"/>
        <dbReference type="ChEBI" id="CHEBI:57497"/>
        <dbReference type="ChEBI" id="CHEBI:57683"/>
        <dbReference type="EC" id="3.6.1.43"/>
    </reaction>
</comment>
<dbReference type="GO" id="GO:0006487">
    <property type="term" value="P:protein N-linked glycosylation"/>
    <property type="evidence" value="ECO:0000318"/>
    <property type="project" value="GO_Central"/>
</dbReference>
<evidence type="ECO:0000256" key="1">
    <source>
        <dbReference type="ARBA" id="ARBA00004141"/>
    </source>
</evidence>
<comment type="function">
    <text evidence="6">Required for efficient N-glycosylation. Necessary for maintaining optimal levels of dolichol-linked oligosaccharides. Hydrolyzes dolichyl pyrophosphate at a very high rate and dolichyl monophosphate at a much lower rate. Does not act on phosphatidate.</text>
</comment>
<evidence type="ECO:0000256" key="6">
    <source>
        <dbReference type="RuleBase" id="RU367078"/>
    </source>
</evidence>
<dbReference type="InterPro" id="IPR039667">
    <property type="entry name" value="Dolichyldiphosphatase_PAP2"/>
</dbReference>
<dbReference type="InParanoid" id="F4NYT8"/>
<dbReference type="Pfam" id="PF01569">
    <property type="entry name" value="PAP2"/>
    <property type="match status" value="1"/>
</dbReference>
<evidence type="ECO:0000313" key="8">
    <source>
        <dbReference type="EMBL" id="EGF81765.1"/>
    </source>
</evidence>